<dbReference type="SMART" id="SM00014">
    <property type="entry name" value="acidPPc"/>
    <property type="match status" value="1"/>
</dbReference>
<accession>A0A506UHR5</accession>
<reference evidence="3 4" key="1">
    <citation type="submission" date="2019-06" db="EMBL/GenBank/DDBJ databases">
        <authorList>
            <person name="Li M."/>
        </authorList>
    </citation>
    <scope>NUCLEOTIDE SEQUENCE [LARGE SCALE GENOMIC DNA]</scope>
    <source>
        <strain evidence="3 4">BGMRC6574</strain>
    </source>
</reference>
<dbReference type="EMBL" id="VHLH01000001">
    <property type="protein sequence ID" value="TPW32857.1"/>
    <property type="molecule type" value="Genomic_DNA"/>
</dbReference>
<dbReference type="Pfam" id="PF01569">
    <property type="entry name" value="PAP2"/>
    <property type="match status" value="1"/>
</dbReference>
<feature type="transmembrane region" description="Helical" evidence="1">
    <location>
        <begin position="110"/>
        <end position="132"/>
    </location>
</feature>
<keyword evidence="1" id="KW-1133">Transmembrane helix</keyword>
<feature type="transmembrane region" description="Helical" evidence="1">
    <location>
        <begin position="209"/>
        <end position="227"/>
    </location>
</feature>
<dbReference type="OrthoDB" id="9801622at2"/>
<feature type="transmembrane region" description="Helical" evidence="1">
    <location>
        <begin position="152"/>
        <end position="170"/>
    </location>
</feature>
<keyword evidence="4" id="KW-1185">Reference proteome</keyword>
<dbReference type="SUPFAM" id="SSF48317">
    <property type="entry name" value="Acid phosphatase/Vanadium-dependent haloperoxidase"/>
    <property type="match status" value="1"/>
</dbReference>
<feature type="domain" description="Phosphatidic acid phosphatase type 2/haloperoxidase" evidence="2">
    <location>
        <begin position="110"/>
        <end position="224"/>
    </location>
</feature>
<evidence type="ECO:0000313" key="4">
    <source>
        <dbReference type="Proteomes" id="UP000320314"/>
    </source>
</evidence>
<dbReference type="PANTHER" id="PTHR14969:SF13">
    <property type="entry name" value="AT30094P"/>
    <property type="match status" value="1"/>
</dbReference>
<protein>
    <submittedName>
        <fullName evidence="3">Phosphatase PAP2 family protein</fullName>
    </submittedName>
</protein>
<keyword evidence="1" id="KW-0472">Membrane</keyword>
<dbReference type="CDD" id="cd03392">
    <property type="entry name" value="PAP2_like_2"/>
    <property type="match status" value="1"/>
</dbReference>
<feature type="transmembrane region" description="Helical" evidence="1">
    <location>
        <begin position="182"/>
        <end position="203"/>
    </location>
</feature>
<dbReference type="Gene3D" id="1.20.144.10">
    <property type="entry name" value="Phosphatidic acid phosphatase type 2/haloperoxidase"/>
    <property type="match status" value="2"/>
</dbReference>
<evidence type="ECO:0000259" key="2">
    <source>
        <dbReference type="SMART" id="SM00014"/>
    </source>
</evidence>
<evidence type="ECO:0000256" key="1">
    <source>
        <dbReference type="SAM" id="Phobius"/>
    </source>
</evidence>
<dbReference type="InterPro" id="IPR036938">
    <property type="entry name" value="PAP2/HPO_sf"/>
</dbReference>
<dbReference type="AlphaFoldDB" id="A0A506UHR5"/>
<gene>
    <name evidence="3" type="ORF">FJU11_01140</name>
</gene>
<proteinExistence type="predicted"/>
<evidence type="ECO:0000313" key="3">
    <source>
        <dbReference type="EMBL" id="TPW32857.1"/>
    </source>
</evidence>
<keyword evidence="1" id="KW-0812">Transmembrane</keyword>
<dbReference type="Proteomes" id="UP000320314">
    <property type="component" value="Unassembled WGS sequence"/>
</dbReference>
<sequence>MTYAEIRSAAKRWLTYLPLEPRVLAGVGIVAGLILALGKIIEDVVENESGAFDRTVLLALRVPGKLGTPIGPAWLKGAVTDITALGSPTILTIVTAIAVAYLLVAGRVRLGLLVGLSVGGGAILEKLLKLGFSRARPDIVPHLVDVTTHSFPSGHATLSAVTYLTLGALLARAQVNWRLRSFVFGCGLFMTVLVGSSRVYLGVHYPTDVLAGWCFGSLWVCLFWLIARRYTR</sequence>
<name>A0A506UHR5_9HYPH</name>
<comment type="caution">
    <text evidence="3">The sequence shown here is derived from an EMBL/GenBank/DDBJ whole genome shotgun (WGS) entry which is preliminary data.</text>
</comment>
<organism evidence="3 4">
    <name type="scientific">Pararhizobium mangrovi</name>
    <dbReference type="NCBI Taxonomy" id="2590452"/>
    <lineage>
        <taxon>Bacteria</taxon>
        <taxon>Pseudomonadati</taxon>
        <taxon>Pseudomonadota</taxon>
        <taxon>Alphaproteobacteria</taxon>
        <taxon>Hyphomicrobiales</taxon>
        <taxon>Rhizobiaceae</taxon>
        <taxon>Rhizobium/Agrobacterium group</taxon>
        <taxon>Pararhizobium</taxon>
    </lineage>
</organism>
<dbReference type="InterPro" id="IPR000326">
    <property type="entry name" value="PAP2/HPO"/>
</dbReference>
<feature type="transmembrane region" description="Helical" evidence="1">
    <location>
        <begin position="82"/>
        <end position="103"/>
    </location>
</feature>
<dbReference type="RefSeq" id="WP_141165160.1">
    <property type="nucleotide sequence ID" value="NZ_VHLH01000001.1"/>
</dbReference>
<dbReference type="PANTHER" id="PTHR14969">
    <property type="entry name" value="SPHINGOSINE-1-PHOSPHATE PHOSPHOHYDROLASE"/>
    <property type="match status" value="1"/>
</dbReference>
<feature type="transmembrane region" description="Helical" evidence="1">
    <location>
        <begin position="21"/>
        <end position="41"/>
    </location>
</feature>